<evidence type="ECO:0000313" key="2">
    <source>
        <dbReference type="EMBL" id="KAF2258937.1"/>
    </source>
</evidence>
<dbReference type="Proteomes" id="UP000800093">
    <property type="component" value="Unassembled WGS sequence"/>
</dbReference>
<dbReference type="EMBL" id="ML986727">
    <property type="protein sequence ID" value="KAF2258937.1"/>
    <property type="molecule type" value="Genomic_DNA"/>
</dbReference>
<reference evidence="3" key="1">
    <citation type="journal article" date="2020" name="Stud. Mycol.">
        <title>101 Dothideomycetes genomes: A test case for predicting lifestyles and emergence of pathogens.</title>
        <authorList>
            <person name="Haridas S."/>
            <person name="Albert R."/>
            <person name="Binder M."/>
            <person name="Bloem J."/>
            <person name="LaButti K."/>
            <person name="Salamov A."/>
            <person name="Andreopoulos B."/>
            <person name="Baker S."/>
            <person name="Barry K."/>
            <person name="Bills G."/>
            <person name="Bluhm B."/>
            <person name="Cannon C."/>
            <person name="Castanera R."/>
            <person name="Culley D."/>
            <person name="Daum C."/>
            <person name="Ezra D."/>
            <person name="Gonzalez J."/>
            <person name="Henrissat B."/>
            <person name="Kuo A."/>
            <person name="Liang C."/>
            <person name="Lipzen A."/>
            <person name="Lutzoni F."/>
            <person name="Magnuson J."/>
            <person name="Mondo S."/>
            <person name="Nolan M."/>
            <person name="Ohm R."/>
            <person name="Pangilinan J."/>
            <person name="Park H.-J."/>
            <person name="Ramirez L."/>
            <person name="Alfaro M."/>
            <person name="Sun H."/>
            <person name="Tritt A."/>
            <person name="Yoshinaga Y."/>
            <person name="Zwiers L.-H."/>
            <person name="Turgeon B."/>
            <person name="Goodwin S."/>
            <person name="Spatafora J."/>
            <person name="Crous P."/>
            <person name="Grigoriev I."/>
        </authorList>
    </citation>
    <scope>NUCLEOTIDE SEQUENCE [LARGE SCALE GENOMIC DNA]</scope>
    <source>
        <strain evidence="3">CBS 304.66</strain>
    </source>
</reference>
<sequence>MEYTHEPLPDGKYIRVLVVHFDVVSKEPLVTFEVLSLLDISQADYTAISYAWEYPTQIRKVRCKNGGYIWLSATLSSLFDSLAKESQSATMWIDALCIRQDDISERNHQVDLMGEVYSKARQVLIWLGPGNNETTKAFELLTNGRHVNVKSKSVKRAFTGLLRRPWFTRVWVIQEAVLNATVLMACGESTIPFDLFEAAEASMLNLSNITQLYRSEDAVYRGMNCARQIIALRKEFRANSQISLNRLLEAVHKFSASDARDFVFAIRAITDDTELLPQADYNKSVEDVYTLTAEAILIRGKAVDFLALCGTDPKWLGMQLASPKTSSTPVNGHKVLPSWAPDFRLTCQHEPFRYGEVARWNAGMSSSGEATVSGAEIQLRGSVLDEITKIGPLIKSWSFESMKAVRDAALDMVSTPSQQSTAPVPEAVWRTLIMDCDGDAHPAPGSLADSFDELCRLLEQLEQEQQVQEAKSNELPQRIRLRSDNEFLQRLRLRSDNRRMFKMAGRCLGLAGPIVQVGDVVCLFPGCRFPMIVRPNNPESFVASSSGTCRGTLIGWCYVQGLMHGEASKLELQERSIVLV</sequence>
<name>A0A9P4JXV3_9PLEO</name>
<evidence type="ECO:0000313" key="3">
    <source>
        <dbReference type="Proteomes" id="UP000800093"/>
    </source>
</evidence>
<keyword evidence="3" id="KW-1185">Reference proteome</keyword>
<evidence type="ECO:0000259" key="1">
    <source>
        <dbReference type="Pfam" id="PF06985"/>
    </source>
</evidence>
<dbReference type="PANTHER" id="PTHR24148:SF73">
    <property type="entry name" value="HET DOMAIN PROTEIN (AFU_ORTHOLOGUE AFUA_8G01020)"/>
    <property type="match status" value="1"/>
</dbReference>
<protein>
    <submittedName>
        <fullName evidence="2">HET-domain-containing protein</fullName>
    </submittedName>
</protein>
<dbReference type="InterPro" id="IPR052895">
    <property type="entry name" value="HetReg/Transcr_Mod"/>
</dbReference>
<dbReference type="AlphaFoldDB" id="A0A9P4JXV3"/>
<comment type="caution">
    <text evidence="2">The sequence shown here is derived from an EMBL/GenBank/DDBJ whole genome shotgun (WGS) entry which is preliminary data.</text>
</comment>
<feature type="domain" description="Heterokaryon incompatibility" evidence="1">
    <location>
        <begin position="45"/>
        <end position="175"/>
    </location>
</feature>
<organism evidence="2 3">
    <name type="scientific">Lojkania enalia</name>
    <dbReference type="NCBI Taxonomy" id="147567"/>
    <lineage>
        <taxon>Eukaryota</taxon>
        <taxon>Fungi</taxon>
        <taxon>Dikarya</taxon>
        <taxon>Ascomycota</taxon>
        <taxon>Pezizomycotina</taxon>
        <taxon>Dothideomycetes</taxon>
        <taxon>Pleosporomycetidae</taxon>
        <taxon>Pleosporales</taxon>
        <taxon>Pleosporales incertae sedis</taxon>
        <taxon>Lojkania</taxon>
    </lineage>
</organism>
<gene>
    <name evidence="2" type="ORF">CC78DRAFT_572193</name>
</gene>
<accession>A0A9P4JXV3</accession>
<dbReference type="PANTHER" id="PTHR24148">
    <property type="entry name" value="ANKYRIN REPEAT DOMAIN-CONTAINING PROTEIN 39 HOMOLOG-RELATED"/>
    <property type="match status" value="1"/>
</dbReference>
<dbReference type="OrthoDB" id="5386682at2759"/>
<proteinExistence type="predicted"/>
<dbReference type="Pfam" id="PF06985">
    <property type="entry name" value="HET"/>
    <property type="match status" value="1"/>
</dbReference>
<dbReference type="InterPro" id="IPR010730">
    <property type="entry name" value="HET"/>
</dbReference>